<keyword evidence="4" id="KW-0479">Metal-binding</keyword>
<dbReference type="EC" id="3.1.3.5" evidence="11"/>
<dbReference type="Pfam" id="PF01476">
    <property type="entry name" value="LysM"/>
    <property type="match status" value="1"/>
</dbReference>
<dbReference type="GO" id="GO:0008253">
    <property type="term" value="F:5'-nucleotidase activity"/>
    <property type="evidence" value="ECO:0007669"/>
    <property type="project" value="UniProtKB-EC"/>
</dbReference>
<feature type="compositionally biased region" description="Pro residues" evidence="9">
    <location>
        <begin position="586"/>
        <end position="600"/>
    </location>
</feature>
<dbReference type="Gene3D" id="3.60.21.10">
    <property type="match status" value="1"/>
</dbReference>
<evidence type="ECO:0000313" key="11">
    <source>
        <dbReference type="EMBL" id="MBB4143917.1"/>
    </source>
</evidence>
<reference evidence="11 12" key="1">
    <citation type="submission" date="2020-08" db="EMBL/GenBank/DDBJ databases">
        <title>Genomic Encyclopedia of Type Strains, Phase IV (KMG-IV): sequencing the most valuable type-strain genomes for metagenomic binning, comparative biology and taxonomic classification.</title>
        <authorList>
            <person name="Goeker M."/>
        </authorList>
    </citation>
    <scope>NUCLEOTIDE SEQUENCE [LARGE SCALE GENOMIC DNA]</scope>
    <source>
        <strain evidence="11 12">DSM 29514</strain>
    </source>
</reference>
<dbReference type="GO" id="GO:0046872">
    <property type="term" value="F:metal ion binding"/>
    <property type="evidence" value="ECO:0007669"/>
    <property type="project" value="UniProtKB-KW"/>
</dbReference>
<comment type="subcellular location">
    <subcellularLocation>
        <location evidence="1">Secreted</location>
    </subcellularLocation>
</comment>
<dbReference type="InterPro" id="IPR029052">
    <property type="entry name" value="Metallo-depent_PP-like"/>
</dbReference>
<feature type="region of interest" description="Disordered" evidence="9">
    <location>
        <begin position="562"/>
        <end position="607"/>
    </location>
</feature>
<dbReference type="GO" id="GO:0005576">
    <property type="term" value="C:extracellular region"/>
    <property type="evidence" value="ECO:0007669"/>
    <property type="project" value="UniProtKB-SubCell"/>
</dbReference>
<dbReference type="PROSITE" id="PS51782">
    <property type="entry name" value="LYSM"/>
    <property type="match status" value="1"/>
</dbReference>
<feature type="chain" id="PRO_5031605903" evidence="8">
    <location>
        <begin position="25"/>
        <end position="682"/>
    </location>
</feature>
<dbReference type="Pfam" id="PF02872">
    <property type="entry name" value="5_nucleotid_C"/>
    <property type="match status" value="1"/>
</dbReference>
<dbReference type="PANTHER" id="PTHR11575">
    <property type="entry name" value="5'-NUCLEOTIDASE-RELATED"/>
    <property type="match status" value="1"/>
</dbReference>
<dbReference type="InterPro" id="IPR006146">
    <property type="entry name" value="5'-Nucleotdase_CS"/>
</dbReference>
<accession>A0A7W6LIM8</accession>
<comment type="caution">
    <text evidence="11">The sequence shown here is derived from an EMBL/GenBank/DDBJ whole genome shotgun (WGS) entry which is preliminary data.</text>
</comment>
<dbReference type="PROSITE" id="PS00785">
    <property type="entry name" value="5_NUCLEOTIDASE_1"/>
    <property type="match status" value="1"/>
</dbReference>
<sequence length="682" mass="70561">MMKRFGFSLLAAATLTLSSGVAFADYQLNVLHINDLHSRIEAINKSDATCSQKEADAKECFGGIARVKSAIDGFRKDNAGANILVLDAGDQFQGSLYYSTFKSAPVAEFMNGIGFDAMAIGNHEFDDGPEELNKFIGALKFPIISGNTIAKKGSLLDGKYKGYVVKEIGGQKIGVVSVLATDSGETSSPGPDISFEDEITYLKSAVKDLEGQGVNKIIALTHVGYNKDKEIAAAVDGIDVVVGGHSHTYLSSTDNKSSGPYPTLVKNPAGVEIPVVTAYAYSKYLGELKVTFDDNGVVKATSGAPKLLDASVTPDEAYAARVKELGAPLEELKKKVVGVSDGLIDGDRKNCRAKECSMGNLLADASLARVKDQGITIAIVNGGGLRASIDQGDITMGEVLTVLPFQNTIATFQIKGSDLKAALENGVSQIEDGAGRFVQVGGMKYSFDRSKPVGSRVGDVQVKEGDKFVALDPAKTYGVVTNNYVRGGGDGFKMFATNAINPYDFGPNLEQTVADYLTANNPYKPYTDGRITDTTPADYVAPAKAPAPAAAPAAPATAAATPAPAAAPTAPAPAAPAATAQAPAAPAAPAPAPAATPAPAAPAATAQAPAAAKPAPAAPAAAPVAAAPAAPKTYKVMKGDSLWKIAESTLGDGEDWKKIADANKIRNPNLIEIGSELQIPAK</sequence>
<dbReference type="PRINTS" id="PR01607">
    <property type="entry name" value="APYRASEFAMLY"/>
</dbReference>
<proteinExistence type="inferred from homology"/>
<dbReference type="SUPFAM" id="SSF54106">
    <property type="entry name" value="LysM domain"/>
    <property type="match status" value="1"/>
</dbReference>
<evidence type="ECO:0000256" key="3">
    <source>
        <dbReference type="ARBA" id="ARBA00022525"/>
    </source>
</evidence>
<keyword evidence="7 8" id="KW-0378">Hydrolase</keyword>
<protein>
    <submittedName>
        <fullName evidence="11">5'-nucleotidase</fullName>
        <ecNumber evidence="11">3.1.3.5</ecNumber>
    </submittedName>
</protein>
<dbReference type="Gene3D" id="3.90.780.10">
    <property type="entry name" value="5'-Nucleotidase, C-terminal domain"/>
    <property type="match status" value="1"/>
</dbReference>
<dbReference type="SUPFAM" id="SSF56300">
    <property type="entry name" value="Metallo-dependent phosphatases"/>
    <property type="match status" value="1"/>
</dbReference>
<evidence type="ECO:0000259" key="10">
    <source>
        <dbReference type="PROSITE" id="PS51782"/>
    </source>
</evidence>
<evidence type="ECO:0000256" key="8">
    <source>
        <dbReference type="RuleBase" id="RU362119"/>
    </source>
</evidence>
<dbReference type="RefSeq" id="WP_165134709.1">
    <property type="nucleotide sequence ID" value="NZ_CP049250.1"/>
</dbReference>
<evidence type="ECO:0000256" key="1">
    <source>
        <dbReference type="ARBA" id="ARBA00004613"/>
    </source>
</evidence>
<keyword evidence="5 8" id="KW-0732">Signal</keyword>
<dbReference type="Pfam" id="PF00149">
    <property type="entry name" value="Metallophos"/>
    <property type="match status" value="1"/>
</dbReference>
<dbReference type="SMART" id="SM00257">
    <property type="entry name" value="LysM"/>
    <property type="match status" value="1"/>
</dbReference>
<dbReference type="InterPro" id="IPR006179">
    <property type="entry name" value="5_nucleotidase/apyrase"/>
</dbReference>
<gene>
    <name evidence="11" type="ORF">GGQ72_002469</name>
</gene>
<dbReference type="PANTHER" id="PTHR11575:SF24">
    <property type="entry name" value="5'-NUCLEOTIDASE"/>
    <property type="match status" value="1"/>
</dbReference>
<dbReference type="FunFam" id="3.90.780.10:FF:000004">
    <property type="entry name" value="UDP-sugar hydrolase, putative"/>
    <property type="match status" value="1"/>
</dbReference>
<dbReference type="InterPro" id="IPR036907">
    <property type="entry name" value="5'-Nucleotdase_C_sf"/>
</dbReference>
<feature type="signal peptide" evidence="8">
    <location>
        <begin position="1"/>
        <end position="24"/>
    </location>
</feature>
<dbReference type="FunFam" id="3.60.21.10:FF:000020">
    <property type="entry name" value="NT5E isoform 4"/>
    <property type="match status" value="1"/>
</dbReference>
<dbReference type="PROSITE" id="PS00786">
    <property type="entry name" value="5_NUCLEOTIDASE_2"/>
    <property type="match status" value="1"/>
</dbReference>
<dbReference type="GO" id="GO:0000166">
    <property type="term" value="F:nucleotide binding"/>
    <property type="evidence" value="ECO:0007669"/>
    <property type="project" value="UniProtKB-KW"/>
</dbReference>
<evidence type="ECO:0000313" key="12">
    <source>
        <dbReference type="Proteomes" id="UP000519897"/>
    </source>
</evidence>
<keyword evidence="3" id="KW-0964">Secreted</keyword>
<evidence type="ECO:0000256" key="6">
    <source>
        <dbReference type="ARBA" id="ARBA00022741"/>
    </source>
</evidence>
<evidence type="ECO:0000256" key="2">
    <source>
        <dbReference type="ARBA" id="ARBA00006654"/>
    </source>
</evidence>
<dbReference type="Proteomes" id="UP000519897">
    <property type="component" value="Unassembled WGS sequence"/>
</dbReference>
<keyword evidence="12" id="KW-1185">Reference proteome</keyword>
<comment type="similarity">
    <text evidence="2 8">Belongs to the 5'-nucleotidase family.</text>
</comment>
<name>A0A7W6LIM8_9HYPH</name>
<dbReference type="EMBL" id="JACIEC010000002">
    <property type="protein sequence ID" value="MBB4143917.1"/>
    <property type="molecule type" value="Genomic_DNA"/>
</dbReference>
<dbReference type="GO" id="GO:0009166">
    <property type="term" value="P:nucleotide catabolic process"/>
    <property type="evidence" value="ECO:0007669"/>
    <property type="project" value="InterPro"/>
</dbReference>
<evidence type="ECO:0000256" key="9">
    <source>
        <dbReference type="SAM" id="MobiDB-lite"/>
    </source>
</evidence>
<organism evidence="11 12">
    <name type="scientific">Rhizobium rhizoryzae</name>
    <dbReference type="NCBI Taxonomy" id="451876"/>
    <lineage>
        <taxon>Bacteria</taxon>
        <taxon>Pseudomonadati</taxon>
        <taxon>Pseudomonadota</taxon>
        <taxon>Alphaproteobacteria</taxon>
        <taxon>Hyphomicrobiales</taxon>
        <taxon>Rhizobiaceae</taxon>
        <taxon>Rhizobium/Agrobacterium group</taxon>
        <taxon>Rhizobium</taxon>
    </lineage>
</organism>
<dbReference type="CDD" id="cd07409">
    <property type="entry name" value="MPP_CD73_N"/>
    <property type="match status" value="1"/>
</dbReference>
<feature type="domain" description="LysM" evidence="10">
    <location>
        <begin position="632"/>
        <end position="679"/>
    </location>
</feature>
<dbReference type="InterPro" id="IPR036779">
    <property type="entry name" value="LysM_dom_sf"/>
</dbReference>
<dbReference type="InterPro" id="IPR018392">
    <property type="entry name" value="LysM"/>
</dbReference>
<evidence type="ECO:0000256" key="5">
    <source>
        <dbReference type="ARBA" id="ARBA00022729"/>
    </source>
</evidence>
<dbReference type="InterPro" id="IPR004843">
    <property type="entry name" value="Calcineurin-like_PHP"/>
</dbReference>
<dbReference type="CDD" id="cd00118">
    <property type="entry name" value="LysM"/>
    <property type="match status" value="1"/>
</dbReference>
<dbReference type="SUPFAM" id="SSF55816">
    <property type="entry name" value="5'-nucleotidase (syn. UDP-sugar hydrolase), C-terminal domain"/>
    <property type="match status" value="1"/>
</dbReference>
<evidence type="ECO:0000256" key="4">
    <source>
        <dbReference type="ARBA" id="ARBA00022723"/>
    </source>
</evidence>
<dbReference type="AlphaFoldDB" id="A0A7W6LIM8"/>
<dbReference type="Gene3D" id="3.10.350.10">
    <property type="entry name" value="LysM domain"/>
    <property type="match status" value="1"/>
</dbReference>
<evidence type="ECO:0000256" key="7">
    <source>
        <dbReference type="ARBA" id="ARBA00022801"/>
    </source>
</evidence>
<feature type="compositionally biased region" description="Low complexity" evidence="9">
    <location>
        <begin position="575"/>
        <end position="585"/>
    </location>
</feature>
<keyword evidence="6 8" id="KW-0547">Nucleotide-binding</keyword>
<dbReference type="InterPro" id="IPR008334">
    <property type="entry name" value="5'-Nucleotdase_C"/>
</dbReference>